<keyword evidence="2" id="KW-1185">Reference proteome</keyword>
<proteinExistence type="predicted"/>
<protein>
    <recommendedName>
        <fullName evidence="3">LCCL domain-containing protein</fullName>
    </recommendedName>
</protein>
<dbReference type="Proteomes" id="UP000027730">
    <property type="component" value="Unassembled WGS sequence"/>
</dbReference>
<dbReference type="PANTHER" id="PTHR38115:SF1">
    <property type="entry name" value="LIPOCALIN-LIKE DOMAIN-CONTAINING PROTEIN"/>
    <property type="match status" value="1"/>
</dbReference>
<dbReference type="GeneID" id="25416313"/>
<dbReference type="EMBL" id="KL584703">
    <property type="protein sequence ID" value="KEQ77108.1"/>
    <property type="molecule type" value="Genomic_DNA"/>
</dbReference>
<dbReference type="RefSeq" id="XP_013431428.1">
    <property type="nucleotide sequence ID" value="XM_013575974.1"/>
</dbReference>
<organism evidence="1 2">
    <name type="scientific">Aureobasidium namibiae CBS 147.97</name>
    <dbReference type="NCBI Taxonomy" id="1043004"/>
    <lineage>
        <taxon>Eukaryota</taxon>
        <taxon>Fungi</taxon>
        <taxon>Dikarya</taxon>
        <taxon>Ascomycota</taxon>
        <taxon>Pezizomycotina</taxon>
        <taxon>Dothideomycetes</taxon>
        <taxon>Dothideomycetidae</taxon>
        <taxon>Dothideales</taxon>
        <taxon>Saccotheciaceae</taxon>
        <taxon>Aureobasidium</taxon>
    </lineage>
</organism>
<dbReference type="InterPro" id="IPR053037">
    <property type="entry name" value="Pericyclase_pydY-like"/>
</dbReference>
<evidence type="ECO:0008006" key="3">
    <source>
        <dbReference type="Google" id="ProtNLM"/>
    </source>
</evidence>
<reference evidence="1 2" key="1">
    <citation type="journal article" date="2014" name="BMC Genomics">
        <title>Genome sequencing of four Aureobasidium pullulans varieties: biotechnological potential, stress tolerance, and description of new species.</title>
        <authorList>
            <person name="Gostin Ar C."/>
            <person name="Ohm R.A."/>
            <person name="Kogej T."/>
            <person name="Sonjak S."/>
            <person name="Turk M."/>
            <person name="Zajc J."/>
            <person name="Zalar P."/>
            <person name="Grube M."/>
            <person name="Sun H."/>
            <person name="Han J."/>
            <person name="Sharma A."/>
            <person name="Chiniquy J."/>
            <person name="Ngan C.Y."/>
            <person name="Lipzen A."/>
            <person name="Barry K."/>
            <person name="Grigoriev I.V."/>
            <person name="Gunde-Cimerman N."/>
        </authorList>
    </citation>
    <scope>NUCLEOTIDE SEQUENCE [LARGE SCALE GENOMIC DNA]</scope>
    <source>
        <strain evidence="1 2">CBS 147.97</strain>
    </source>
</reference>
<gene>
    <name evidence="1" type="ORF">M436DRAFT_78830</name>
</gene>
<dbReference type="HOGENOM" id="CLU_088979_2_0_1"/>
<dbReference type="AlphaFoldDB" id="A0A074WVE2"/>
<accession>A0A074WVE2</accession>
<dbReference type="PANTHER" id="PTHR38115">
    <property type="entry name" value="LIPOCALIN-LIKE DOMAIN-CONTAINING PROTEIN"/>
    <property type="match status" value="1"/>
</dbReference>
<evidence type="ECO:0000313" key="2">
    <source>
        <dbReference type="Proteomes" id="UP000027730"/>
    </source>
</evidence>
<name>A0A074WVE2_9PEZI</name>
<evidence type="ECO:0000313" key="1">
    <source>
        <dbReference type="EMBL" id="KEQ77108.1"/>
    </source>
</evidence>
<sequence length="194" mass="22303">MAVPDTVNLRNLSGTYNLNKTLSDSTDAALQMQGIGWLVRQAVKFSNVTLIVKQFVDENGLVHVDNEQITTGNIRNLEERIVDYQCREKNDRIFGKVNGRSRYVKLGEVETEYLKQGWDEKFLADGDGQVIQVFVDSVGKNPNWAAEQVWGFEVVDGQKRHTRRIVVRKGKEEHNIRLVYDWVVEKDEDADLTY</sequence>
<dbReference type="OrthoDB" id="425354at2759"/>